<dbReference type="EMBL" id="FXAT01000008">
    <property type="protein sequence ID" value="SMG56105.1"/>
    <property type="molecule type" value="Genomic_DNA"/>
</dbReference>
<gene>
    <name evidence="2" type="ORF">SAMN06265784_10829</name>
</gene>
<feature type="region of interest" description="Disordered" evidence="1">
    <location>
        <begin position="1"/>
        <end position="32"/>
    </location>
</feature>
<reference evidence="3" key="1">
    <citation type="submission" date="2017-04" db="EMBL/GenBank/DDBJ databases">
        <authorList>
            <person name="Varghese N."/>
            <person name="Submissions S."/>
        </authorList>
    </citation>
    <scope>NUCLEOTIDE SEQUENCE [LARGE SCALE GENOMIC DNA]</scope>
    <source>
        <strain evidence="3">LMG 29540</strain>
    </source>
</reference>
<evidence type="ECO:0000256" key="1">
    <source>
        <dbReference type="SAM" id="MobiDB-lite"/>
    </source>
</evidence>
<evidence type="ECO:0000313" key="3">
    <source>
        <dbReference type="Proteomes" id="UP000193228"/>
    </source>
</evidence>
<keyword evidence="3" id="KW-1185">Reference proteome</keyword>
<organism evidence="2 3">
    <name type="scientific">Paraburkholderia susongensis</name>
    <dbReference type="NCBI Taxonomy" id="1515439"/>
    <lineage>
        <taxon>Bacteria</taxon>
        <taxon>Pseudomonadati</taxon>
        <taxon>Pseudomonadota</taxon>
        <taxon>Betaproteobacteria</taxon>
        <taxon>Burkholderiales</taxon>
        <taxon>Burkholderiaceae</taxon>
        <taxon>Paraburkholderia</taxon>
    </lineage>
</organism>
<accession>A0A1X7LQI7</accession>
<evidence type="ECO:0000313" key="2">
    <source>
        <dbReference type="EMBL" id="SMG56105.1"/>
    </source>
</evidence>
<dbReference type="Proteomes" id="UP000193228">
    <property type="component" value="Unassembled WGS sequence"/>
</dbReference>
<name>A0A1X7LQI7_9BURK</name>
<proteinExistence type="predicted"/>
<dbReference type="STRING" id="1515439.SAMN06265784_10829"/>
<protein>
    <submittedName>
        <fullName evidence="2">Uncharacterized protein</fullName>
    </submittedName>
</protein>
<sequence>MKAPCRSVKVPYFSDSDSTRRSNSVPRSRTAKHFPRNRRVFCFQRFKQERQRIRMMCAEALDQNSVEGVVLHSGLFSVKGMEPERGAMA</sequence>
<dbReference type="AlphaFoldDB" id="A0A1X7LQI7"/>